<evidence type="ECO:0000313" key="1">
    <source>
        <dbReference type="EMBL" id="EWG07996.1"/>
    </source>
</evidence>
<dbReference type="AlphaFoldDB" id="W7KXF4"/>
<proteinExistence type="predicted"/>
<accession>W7KXF4</accession>
<name>W7KXF4_9CREN</name>
<dbReference type="Proteomes" id="UP000054284">
    <property type="component" value="Unassembled WGS sequence"/>
</dbReference>
<evidence type="ECO:0000313" key="2">
    <source>
        <dbReference type="Proteomes" id="UP000054284"/>
    </source>
</evidence>
<sequence length="751" mass="82513">MDVKIVGFAVMFVILLIAALAGFYEYSTISSKYTSLQSSYSSATSQISSLNASLMYAKNNESYYMKLAENNYTAYTKLEAMYSALEHNYSMLMQMYKELEANYSQAISHVGAQYLEGASLDTVYLVWDGIAIENPNDVTPYLAPNFTAKITGVPFPGTYNLQTFNATWLANFFSTYETVYFYTTALPTVTQENNNTFVVSAILQYFVAPTQDPVYLQVFNASFTATVQIINGKPLITSITWNGNEVPPSAVIAGYPSQHQLEGNVVLSEVLSEINALGGEFAPNVIAQNFAPNAILNITGPLPPGLKNGTYMGLNNIEMFFSQWDNYFIFVAEYSQNLLPNGTAVPPSVSVTLMPNMTMAVVKANVTPFIAFVNQGQPGFPGIYDIHVDLTAYLVYNSTTASWQIVKEDWVTSLIPIQQDTMFYNFNTPTFNVVAESTVTVNASKGAVVQAGNIVTIVQPGTYAELPNGSLLSIYNFSLVIMSVQAVYSPPGYGNLTPTYAFAFAINGHISPLYSLVTENKTARPAITIVYAPDTWTSWTWFGGTFNGTTYIGGSYKFADHWIYGNGVMVNVQFFKPVIWIFEASQAPVATPPTPATVSVGEAYGLTPVNAYTYTVNGKEGGVIVAGNIIVVIKPGTYVETPQQQNLTTYNFSVVFYATSGLPNAPTGQTPFLAFAYAFNGNVNFSYYATQSFITIITAPSQEAEMWTWGAKGYMFEDPRDSDHLVRSFLFPLRTRYLIYAIATLVLNSSR</sequence>
<keyword evidence="2" id="KW-1185">Reference proteome</keyword>
<reference evidence="1 2" key="1">
    <citation type="journal article" date="2014" name="Genome Announc.">
        <title>Draft Genome Sequence of the Sulfolobales Archaeon AZ1, Obtained through Metagenomic Analysis of a Mexican Hot Spring.</title>
        <authorList>
            <person name="Servin-Garciduenas L.E."/>
            <person name="Martinez-Romero E."/>
        </authorList>
    </citation>
    <scope>NUCLEOTIDE SEQUENCE [LARGE SCALE GENOMIC DNA]</scope>
    <source>
        <strain evidence="1">AZ1-illumnia</strain>
    </source>
</reference>
<dbReference type="PATRIC" id="fig|1326980.6.peg.9"/>
<protein>
    <submittedName>
        <fullName evidence="1">Uncharacterized protein</fullName>
    </submittedName>
</protein>
<dbReference type="EMBL" id="ASRH01000001">
    <property type="protein sequence ID" value="EWG07996.1"/>
    <property type="molecule type" value="Genomic_DNA"/>
</dbReference>
<gene>
    <name evidence="1" type="ORF">ASUL_00040</name>
</gene>
<organism evidence="1 2">
    <name type="scientific">Candidatus Aramenus sulfurataquae</name>
    <dbReference type="NCBI Taxonomy" id="1326980"/>
    <lineage>
        <taxon>Archaea</taxon>
        <taxon>Thermoproteota</taxon>
        <taxon>Thermoprotei</taxon>
        <taxon>Sulfolobales</taxon>
        <taxon>Sulfolobaceae</taxon>
        <taxon>Candidatus Aramenus</taxon>
    </lineage>
</organism>
<comment type="caution">
    <text evidence="1">The sequence shown here is derived from an EMBL/GenBank/DDBJ whole genome shotgun (WGS) entry which is preliminary data.</text>
</comment>